<evidence type="ECO:0000313" key="1">
    <source>
        <dbReference type="EMBL" id="KAL0456028.1"/>
    </source>
</evidence>
<gene>
    <name evidence="1" type="ORF">Slati_0942000</name>
</gene>
<reference evidence="1" key="2">
    <citation type="journal article" date="2024" name="Plant">
        <title>Genomic evolution and insights into agronomic trait innovations of Sesamum species.</title>
        <authorList>
            <person name="Miao H."/>
            <person name="Wang L."/>
            <person name="Qu L."/>
            <person name="Liu H."/>
            <person name="Sun Y."/>
            <person name="Le M."/>
            <person name="Wang Q."/>
            <person name="Wei S."/>
            <person name="Zheng Y."/>
            <person name="Lin W."/>
            <person name="Duan Y."/>
            <person name="Cao H."/>
            <person name="Xiong S."/>
            <person name="Wang X."/>
            <person name="Wei L."/>
            <person name="Li C."/>
            <person name="Ma Q."/>
            <person name="Ju M."/>
            <person name="Zhao R."/>
            <person name="Li G."/>
            <person name="Mu C."/>
            <person name="Tian Q."/>
            <person name="Mei H."/>
            <person name="Zhang T."/>
            <person name="Gao T."/>
            <person name="Zhang H."/>
        </authorList>
    </citation>
    <scope>NUCLEOTIDE SEQUENCE</scope>
    <source>
        <strain evidence="1">KEN1</strain>
    </source>
</reference>
<sequence length="204" mass="23076">MSMLIEDAYNLLAITQAMDMVGINEDYAGPSSFHQQNNEYFELEADSFLNNDLVDSEPDEVEVEGQIDGNPENNDEVSIPVMLDVLGSNGNESTSHVQEAIDLNMPATSEPPSLYLVVPFLVQYIQSGGHFYDSNFGKLACGMIFKSKDHLKENVQDFLMRFARWEYRVVESKSKSWKVTCKESCGDWVKLDAMRDFQVQHGII</sequence>
<accession>A0AAW2XPE5</accession>
<reference evidence="1" key="1">
    <citation type="submission" date="2020-06" db="EMBL/GenBank/DDBJ databases">
        <authorList>
            <person name="Li T."/>
            <person name="Hu X."/>
            <person name="Zhang T."/>
            <person name="Song X."/>
            <person name="Zhang H."/>
            <person name="Dai N."/>
            <person name="Sheng W."/>
            <person name="Hou X."/>
            <person name="Wei L."/>
        </authorList>
    </citation>
    <scope>NUCLEOTIDE SEQUENCE</scope>
    <source>
        <strain evidence="1">KEN1</strain>
        <tissue evidence="1">Leaf</tissue>
    </source>
</reference>
<dbReference type="AlphaFoldDB" id="A0AAW2XPE5"/>
<organism evidence="1">
    <name type="scientific">Sesamum latifolium</name>
    <dbReference type="NCBI Taxonomy" id="2727402"/>
    <lineage>
        <taxon>Eukaryota</taxon>
        <taxon>Viridiplantae</taxon>
        <taxon>Streptophyta</taxon>
        <taxon>Embryophyta</taxon>
        <taxon>Tracheophyta</taxon>
        <taxon>Spermatophyta</taxon>
        <taxon>Magnoliopsida</taxon>
        <taxon>eudicotyledons</taxon>
        <taxon>Gunneridae</taxon>
        <taxon>Pentapetalae</taxon>
        <taxon>asterids</taxon>
        <taxon>lamiids</taxon>
        <taxon>Lamiales</taxon>
        <taxon>Pedaliaceae</taxon>
        <taxon>Sesamum</taxon>
    </lineage>
</organism>
<protein>
    <recommendedName>
        <fullName evidence="2">Transposase MuDR plant domain-containing protein</fullName>
    </recommendedName>
</protein>
<dbReference type="EMBL" id="JACGWN010000003">
    <property type="protein sequence ID" value="KAL0456028.1"/>
    <property type="molecule type" value="Genomic_DNA"/>
</dbReference>
<name>A0AAW2XPE5_9LAMI</name>
<comment type="caution">
    <text evidence="1">The sequence shown here is derived from an EMBL/GenBank/DDBJ whole genome shotgun (WGS) entry which is preliminary data.</text>
</comment>
<evidence type="ECO:0008006" key="2">
    <source>
        <dbReference type="Google" id="ProtNLM"/>
    </source>
</evidence>
<proteinExistence type="predicted"/>